<keyword evidence="4" id="KW-0547">Nucleotide-binding</keyword>
<dbReference type="KEGG" id="ptm:GSPATT00014876001"/>
<evidence type="ECO:0000259" key="9">
    <source>
        <dbReference type="PROSITE" id="PS50893"/>
    </source>
</evidence>
<evidence type="ECO:0000256" key="5">
    <source>
        <dbReference type="ARBA" id="ARBA00022840"/>
    </source>
</evidence>
<gene>
    <name evidence="10" type="ORF">GSPATT00014876001</name>
</gene>
<dbReference type="InterPro" id="IPR003593">
    <property type="entry name" value="AAA+_ATPase"/>
</dbReference>
<dbReference type="eggNOG" id="KOG0061">
    <property type="taxonomic scope" value="Eukaryota"/>
</dbReference>
<dbReference type="OrthoDB" id="6512918at2759"/>
<sequence length="613" mass="69552">MEQCNCDIGIKYVFILQSQEIKKKTHVGESEYLLDKDSNKKYILQNVTGYALRGQLTAILGPSGAGKTTLVALLSQRYKGNNNITVSGTFLANNEEYVKFTDFGAFVMQDDLLMATLTVKETLLFSASLRLKGSQLDKIHRVNELIKDLNLHRCQDTYVGDRMLKGISGGEKKRTAIGVELVSDPPVIILDEPTSGLDSYTAFICMNILKKIALKLQRTILFTIHQPSFDISSLFNRVIIMNNGQNVYQGNADQLIGYCEQIGLKVMAYSNPLDTIMNNLNPIYNNQQQLVTYQNYQKYLELAVTSYTTQQNGIIKRRTQSSFGLEFKMLFWRAKTNFWRSPTLLRAKIISAFIMSIFIGSLYWNVGHEMPNQSPDLSSYSEVTKFLQNMNGACFMGGTGAFFSALNPMMMLFPVERDIFLKEENTKLYKIFPYFIAKIIVEIPSNISISIVLALILYWAFGFIWEIAKLIQFILITIAVSLSGNGIGMYLIQQVVKLHRAAQLGPVIMLPIQLFGGQLVNLKSIPKWIGWFQYVSPFKYFLEAFGRTQLEDVEFKAIIKQEDSTSIQMISPMQYYGRDFGLWNSIIVLFGIALAFHILAVIMLKLLIKKLNV</sequence>
<dbReference type="GO" id="GO:0016020">
    <property type="term" value="C:membrane"/>
    <property type="evidence" value="ECO:0000318"/>
    <property type="project" value="GO_Central"/>
</dbReference>
<dbReference type="InterPro" id="IPR003439">
    <property type="entry name" value="ABC_transporter-like_ATP-bd"/>
</dbReference>
<dbReference type="SMART" id="SM00382">
    <property type="entry name" value="AAA"/>
    <property type="match status" value="1"/>
</dbReference>
<dbReference type="GeneID" id="5033151"/>
<evidence type="ECO:0000256" key="1">
    <source>
        <dbReference type="ARBA" id="ARBA00004141"/>
    </source>
</evidence>
<evidence type="ECO:0000313" key="11">
    <source>
        <dbReference type="Proteomes" id="UP000000600"/>
    </source>
</evidence>
<evidence type="ECO:0000256" key="6">
    <source>
        <dbReference type="ARBA" id="ARBA00022989"/>
    </source>
</evidence>
<dbReference type="InterPro" id="IPR027417">
    <property type="entry name" value="P-loop_NTPase"/>
</dbReference>
<dbReference type="GO" id="GO:0005524">
    <property type="term" value="F:ATP binding"/>
    <property type="evidence" value="ECO:0007669"/>
    <property type="project" value="UniProtKB-KW"/>
</dbReference>
<dbReference type="Pfam" id="PF01061">
    <property type="entry name" value="ABC2_membrane"/>
    <property type="match status" value="1"/>
</dbReference>
<dbReference type="GO" id="GO:0042626">
    <property type="term" value="F:ATPase-coupled transmembrane transporter activity"/>
    <property type="evidence" value="ECO:0000318"/>
    <property type="project" value="GO_Central"/>
</dbReference>
<keyword evidence="3 8" id="KW-0812">Transmembrane</keyword>
<dbReference type="STRING" id="5888.A0DAA2"/>
<reference evidence="10 11" key="1">
    <citation type="journal article" date="2006" name="Nature">
        <title>Global trends of whole-genome duplications revealed by the ciliate Paramecium tetraurelia.</title>
        <authorList>
            <consortium name="Genoscope"/>
            <person name="Aury J.-M."/>
            <person name="Jaillon O."/>
            <person name="Duret L."/>
            <person name="Noel B."/>
            <person name="Jubin C."/>
            <person name="Porcel B.M."/>
            <person name="Segurens B."/>
            <person name="Daubin V."/>
            <person name="Anthouard V."/>
            <person name="Aiach N."/>
            <person name="Arnaiz O."/>
            <person name="Billaut A."/>
            <person name="Beisson J."/>
            <person name="Blanc I."/>
            <person name="Bouhouche K."/>
            <person name="Camara F."/>
            <person name="Duharcourt S."/>
            <person name="Guigo R."/>
            <person name="Gogendeau D."/>
            <person name="Katinka M."/>
            <person name="Keller A.-M."/>
            <person name="Kissmehl R."/>
            <person name="Klotz C."/>
            <person name="Koll F."/>
            <person name="Le Moue A."/>
            <person name="Lepere C."/>
            <person name="Malinsky S."/>
            <person name="Nowacki M."/>
            <person name="Nowak J.K."/>
            <person name="Plattner H."/>
            <person name="Poulain J."/>
            <person name="Ruiz F."/>
            <person name="Serrano V."/>
            <person name="Zagulski M."/>
            <person name="Dessen P."/>
            <person name="Betermier M."/>
            <person name="Weissenbach J."/>
            <person name="Scarpelli C."/>
            <person name="Schachter V."/>
            <person name="Sperling L."/>
            <person name="Meyer E."/>
            <person name="Cohen J."/>
            <person name="Wincker P."/>
        </authorList>
    </citation>
    <scope>NUCLEOTIDE SEQUENCE [LARGE SCALE GENOMIC DNA]</scope>
    <source>
        <strain evidence="10 11">Stock d4-2</strain>
    </source>
</reference>
<dbReference type="SUPFAM" id="SSF52540">
    <property type="entry name" value="P-loop containing nucleoside triphosphate hydrolases"/>
    <property type="match status" value="1"/>
</dbReference>
<dbReference type="GO" id="GO:0016887">
    <property type="term" value="F:ATP hydrolysis activity"/>
    <property type="evidence" value="ECO:0007669"/>
    <property type="project" value="InterPro"/>
</dbReference>
<dbReference type="GO" id="GO:0055085">
    <property type="term" value="P:transmembrane transport"/>
    <property type="evidence" value="ECO:0000318"/>
    <property type="project" value="GO_Central"/>
</dbReference>
<dbReference type="InterPro" id="IPR013525">
    <property type="entry name" value="ABC2_TM"/>
</dbReference>
<feature type="transmembrane region" description="Helical" evidence="8">
    <location>
        <begin position="349"/>
        <end position="366"/>
    </location>
</feature>
<comment type="subcellular location">
    <subcellularLocation>
        <location evidence="1">Membrane</location>
        <topology evidence="1">Multi-pass membrane protein</topology>
    </subcellularLocation>
</comment>
<dbReference type="Proteomes" id="UP000000600">
    <property type="component" value="Unassembled WGS sequence"/>
</dbReference>
<accession>A0DAA2</accession>
<evidence type="ECO:0000256" key="3">
    <source>
        <dbReference type="ARBA" id="ARBA00022692"/>
    </source>
</evidence>
<name>A0DAA2_PARTE</name>
<organism evidence="10 11">
    <name type="scientific">Paramecium tetraurelia</name>
    <dbReference type="NCBI Taxonomy" id="5888"/>
    <lineage>
        <taxon>Eukaryota</taxon>
        <taxon>Sar</taxon>
        <taxon>Alveolata</taxon>
        <taxon>Ciliophora</taxon>
        <taxon>Intramacronucleata</taxon>
        <taxon>Oligohymenophorea</taxon>
        <taxon>Peniculida</taxon>
        <taxon>Parameciidae</taxon>
        <taxon>Paramecium</taxon>
    </lineage>
</organism>
<evidence type="ECO:0000313" key="10">
    <source>
        <dbReference type="EMBL" id="CAK79969.1"/>
    </source>
</evidence>
<dbReference type="AlphaFoldDB" id="A0DAA2"/>
<feature type="domain" description="ABC transporter" evidence="9">
    <location>
        <begin position="16"/>
        <end position="268"/>
    </location>
</feature>
<protein>
    <recommendedName>
        <fullName evidence="9">ABC transporter domain-containing protein</fullName>
    </recommendedName>
</protein>
<dbReference type="PROSITE" id="PS50893">
    <property type="entry name" value="ABC_TRANSPORTER_2"/>
    <property type="match status" value="1"/>
</dbReference>
<dbReference type="PANTHER" id="PTHR48041">
    <property type="entry name" value="ABC TRANSPORTER G FAMILY MEMBER 28"/>
    <property type="match status" value="1"/>
</dbReference>
<keyword evidence="5" id="KW-0067">ATP-binding</keyword>
<dbReference type="PANTHER" id="PTHR48041:SF139">
    <property type="entry name" value="PROTEIN SCARLET"/>
    <property type="match status" value="1"/>
</dbReference>
<feature type="transmembrane region" description="Helical" evidence="8">
    <location>
        <begin position="386"/>
        <end position="410"/>
    </location>
</feature>
<proteinExistence type="predicted"/>
<dbReference type="InterPro" id="IPR050352">
    <property type="entry name" value="ABCG_transporters"/>
</dbReference>
<feature type="transmembrane region" description="Helical" evidence="8">
    <location>
        <begin position="470"/>
        <end position="492"/>
    </location>
</feature>
<dbReference type="Pfam" id="PF00005">
    <property type="entry name" value="ABC_tran"/>
    <property type="match status" value="1"/>
</dbReference>
<evidence type="ECO:0000256" key="8">
    <source>
        <dbReference type="SAM" id="Phobius"/>
    </source>
</evidence>
<keyword evidence="7 8" id="KW-0472">Membrane</keyword>
<dbReference type="GO" id="GO:0140359">
    <property type="term" value="F:ABC-type transporter activity"/>
    <property type="evidence" value="ECO:0007669"/>
    <property type="project" value="InterPro"/>
</dbReference>
<dbReference type="HOGENOM" id="CLU_000604_57_6_1"/>
<evidence type="ECO:0000256" key="2">
    <source>
        <dbReference type="ARBA" id="ARBA00022448"/>
    </source>
</evidence>
<evidence type="ECO:0000256" key="4">
    <source>
        <dbReference type="ARBA" id="ARBA00022741"/>
    </source>
</evidence>
<dbReference type="RefSeq" id="XP_001447366.1">
    <property type="nucleotide sequence ID" value="XM_001447329.1"/>
</dbReference>
<dbReference type="EMBL" id="CT868352">
    <property type="protein sequence ID" value="CAK79969.1"/>
    <property type="molecule type" value="Genomic_DNA"/>
</dbReference>
<keyword evidence="11" id="KW-1185">Reference proteome</keyword>
<dbReference type="InParanoid" id="A0DAA2"/>
<feature type="transmembrane region" description="Helical" evidence="8">
    <location>
        <begin position="582"/>
        <end position="608"/>
    </location>
</feature>
<dbReference type="OMA" id="YTAFICM"/>
<keyword evidence="6 8" id="KW-1133">Transmembrane helix</keyword>
<dbReference type="Gene3D" id="3.40.50.300">
    <property type="entry name" value="P-loop containing nucleotide triphosphate hydrolases"/>
    <property type="match status" value="1"/>
</dbReference>
<dbReference type="Pfam" id="PF19055">
    <property type="entry name" value="ABC2_membrane_7"/>
    <property type="match status" value="1"/>
</dbReference>
<dbReference type="InterPro" id="IPR043926">
    <property type="entry name" value="ABCG_dom"/>
</dbReference>
<feature type="transmembrane region" description="Helical" evidence="8">
    <location>
        <begin position="431"/>
        <end position="464"/>
    </location>
</feature>
<keyword evidence="2" id="KW-0813">Transport</keyword>
<evidence type="ECO:0000256" key="7">
    <source>
        <dbReference type="ARBA" id="ARBA00023136"/>
    </source>
</evidence>